<dbReference type="Gene3D" id="1.10.4080.10">
    <property type="entry name" value="ADP-ribosylation/Crystallin J1"/>
    <property type="match status" value="1"/>
</dbReference>
<feature type="region of interest" description="Disordered" evidence="4">
    <location>
        <begin position="1"/>
        <end position="52"/>
    </location>
</feature>
<comment type="cofactor">
    <cofactor evidence="3">
        <name>Mg(2+)</name>
        <dbReference type="ChEBI" id="CHEBI:18420"/>
    </cofactor>
    <text evidence="3">Binds 2 magnesium ions per subunit.</text>
</comment>
<comment type="similarity">
    <text evidence="1">Belongs to the ADP-ribosylglycohydrolase family.</text>
</comment>
<keyword evidence="6" id="KW-1185">Reference proteome</keyword>
<evidence type="ECO:0000256" key="4">
    <source>
        <dbReference type="SAM" id="MobiDB-lite"/>
    </source>
</evidence>
<feature type="binding site" evidence="3">
    <location>
        <position position="328"/>
    </location>
    <ligand>
        <name>Mg(2+)</name>
        <dbReference type="ChEBI" id="CHEBI:18420"/>
        <label>1</label>
    </ligand>
</feature>
<feature type="binding site" evidence="3">
    <location>
        <position position="105"/>
    </location>
    <ligand>
        <name>Mg(2+)</name>
        <dbReference type="ChEBI" id="CHEBI:18420"/>
        <label>1</label>
    </ligand>
</feature>
<feature type="binding site" evidence="3">
    <location>
        <position position="325"/>
    </location>
    <ligand>
        <name>Mg(2+)</name>
        <dbReference type="ChEBI" id="CHEBI:18420"/>
        <label>1</label>
    </ligand>
</feature>
<feature type="compositionally biased region" description="Low complexity" evidence="4">
    <location>
        <begin position="19"/>
        <end position="46"/>
    </location>
</feature>
<reference evidence="5 6" key="1">
    <citation type="submission" date="2017-11" db="EMBL/GenBank/DDBJ databases">
        <title>Genomic Encyclopedia of Archaeal and Bacterial Type Strains, Phase II (KMG-II): From Individual Species to Whole Genera.</title>
        <authorList>
            <person name="Goeker M."/>
        </authorList>
    </citation>
    <scope>NUCLEOTIDE SEQUENCE [LARGE SCALE GENOMIC DNA]</scope>
    <source>
        <strain evidence="5 6">DSM 25478</strain>
    </source>
</reference>
<evidence type="ECO:0000256" key="3">
    <source>
        <dbReference type="PIRSR" id="PIRSR605502-1"/>
    </source>
</evidence>
<dbReference type="GO" id="GO:0046872">
    <property type="term" value="F:metal ion binding"/>
    <property type="evidence" value="ECO:0007669"/>
    <property type="project" value="UniProtKB-KW"/>
</dbReference>
<protein>
    <submittedName>
        <fullName evidence="5">ADP-ribosylglycohydrolase</fullName>
    </submittedName>
</protein>
<dbReference type="InterPro" id="IPR050792">
    <property type="entry name" value="ADP-ribosylglycohydrolase"/>
</dbReference>
<dbReference type="Pfam" id="PF03747">
    <property type="entry name" value="ADP_ribosyl_GH"/>
    <property type="match status" value="1"/>
</dbReference>
<dbReference type="RefSeq" id="WP_203968225.1">
    <property type="nucleotide sequence ID" value="NZ_BOOX01000011.1"/>
</dbReference>
<evidence type="ECO:0000256" key="1">
    <source>
        <dbReference type="ARBA" id="ARBA00010702"/>
    </source>
</evidence>
<dbReference type="SUPFAM" id="SSF101478">
    <property type="entry name" value="ADP-ribosylglycohydrolase"/>
    <property type="match status" value="1"/>
</dbReference>
<gene>
    <name evidence="5" type="ORF">CLV28_2976</name>
</gene>
<dbReference type="EMBL" id="PGFE01000007">
    <property type="protein sequence ID" value="PJJ68560.1"/>
    <property type="molecule type" value="Genomic_DNA"/>
</dbReference>
<dbReference type="InterPro" id="IPR036705">
    <property type="entry name" value="Ribosyl_crysJ1_sf"/>
</dbReference>
<dbReference type="Proteomes" id="UP000231693">
    <property type="component" value="Unassembled WGS sequence"/>
</dbReference>
<organism evidence="5 6">
    <name type="scientific">Sediminihabitans luteus</name>
    <dbReference type="NCBI Taxonomy" id="1138585"/>
    <lineage>
        <taxon>Bacteria</taxon>
        <taxon>Bacillati</taxon>
        <taxon>Actinomycetota</taxon>
        <taxon>Actinomycetes</taxon>
        <taxon>Micrococcales</taxon>
        <taxon>Cellulomonadaceae</taxon>
        <taxon>Sediminihabitans</taxon>
    </lineage>
</organism>
<feature type="binding site" evidence="3">
    <location>
        <position position="106"/>
    </location>
    <ligand>
        <name>Mg(2+)</name>
        <dbReference type="ChEBI" id="CHEBI:18420"/>
        <label>1</label>
    </ligand>
</feature>
<feature type="binding site" evidence="3">
    <location>
        <position position="327"/>
    </location>
    <ligand>
        <name>Mg(2+)</name>
        <dbReference type="ChEBI" id="CHEBI:18420"/>
        <label>1</label>
    </ligand>
</feature>
<sequence>MSHVPSHVPSHLARTSSDAPGPGTVPGTATGTGTRSGTDTDTAAAGHESPSAQDAVLDRAAGVLVAQAAGDSLGVPYEFAMPPRDDELAVMRGGGLGPYEPGEWSDDTQMAVCVARVTAGTTSVGLLADDATVRPEALDEIAAAFEAWRTGGASDVGTQTATVLRDAARAQGSPATRLTAASLALHRATGRTAGNGALMRTGVVGLVALDDRAATARAARAVASLTHADPLAGESCVLWCEAVRVAVTEGRLDVRAGLDLLVPEAKDRWESWIADAEQPEPQTDLRENGFTVTALQAAWHAITVTLEHDEHLVDALHAAVRIGGDTDTVAAIAGQLLGARYGESAVPAQWRDAVHGWPGLRADDLAALARATVARGVRHGG</sequence>
<dbReference type="GO" id="GO:0016787">
    <property type="term" value="F:hydrolase activity"/>
    <property type="evidence" value="ECO:0007669"/>
    <property type="project" value="UniProtKB-KW"/>
</dbReference>
<keyword evidence="3" id="KW-0460">Magnesium</keyword>
<evidence type="ECO:0000313" key="6">
    <source>
        <dbReference type="Proteomes" id="UP000231693"/>
    </source>
</evidence>
<proteinExistence type="inferred from homology"/>
<dbReference type="PANTHER" id="PTHR16222">
    <property type="entry name" value="ADP-RIBOSYLGLYCOHYDROLASE"/>
    <property type="match status" value="1"/>
</dbReference>
<accession>A0A2M9CC21</accession>
<feature type="binding site" evidence="3">
    <location>
        <position position="107"/>
    </location>
    <ligand>
        <name>Mg(2+)</name>
        <dbReference type="ChEBI" id="CHEBI:18420"/>
        <label>1</label>
    </ligand>
</feature>
<keyword evidence="2 5" id="KW-0378">Hydrolase</keyword>
<evidence type="ECO:0000256" key="2">
    <source>
        <dbReference type="ARBA" id="ARBA00022801"/>
    </source>
</evidence>
<comment type="caution">
    <text evidence="5">The sequence shown here is derived from an EMBL/GenBank/DDBJ whole genome shotgun (WGS) entry which is preliminary data.</text>
</comment>
<keyword evidence="3" id="KW-0479">Metal-binding</keyword>
<dbReference type="PANTHER" id="PTHR16222:SF24">
    <property type="entry name" value="ADP-RIBOSYLHYDROLASE ARH3"/>
    <property type="match status" value="1"/>
</dbReference>
<dbReference type="AlphaFoldDB" id="A0A2M9CC21"/>
<dbReference type="InterPro" id="IPR005502">
    <property type="entry name" value="Ribosyl_crysJ1"/>
</dbReference>
<evidence type="ECO:0000313" key="5">
    <source>
        <dbReference type="EMBL" id="PJJ68560.1"/>
    </source>
</evidence>
<name>A0A2M9CC21_9CELL</name>